<dbReference type="RefSeq" id="WP_195894440.1">
    <property type="nucleotide sequence ID" value="NZ_JADOGI010000013.1"/>
</dbReference>
<name>A0A931EXD7_9ACTN</name>
<evidence type="ECO:0000313" key="1">
    <source>
        <dbReference type="EMBL" id="MBF8185392.1"/>
    </source>
</evidence>
<proteinExistence type="predicted"/>
<evidence type="ECO:0000313" key="2">
    <source>
        <dbReference type="Proteomes" id="UP000605361"/>
    </source>
</evidence>
<organism evidence="1 2">
    <name type="scientific">Nonomuraea cypriaca</name>
    <dbReference type="NCBI Taxonomy" id="1187855"/>
    <lineage>
        <taxon>Bacteria</taxon>
        <taxon>Bacillati</taxon>
        <taxon>Actinomycetota</taxon>
        <taxon>Actinomycetes</taxon>
        <taxon>Streptosporangiales</taxon>
        <taxon>Streptosporangiaceae</taxon>
        <taxon>Nonomuraea</taxon>
    </lineage>
</organism>
<protein>
    <submittedName>
        <fullName evidence="1">Uncharacterized protein</fullName>
    </submittedName>
</protein>
<dbReference type="AlphaFoldDB" id="A0A931EXD7"/>
<sequence length="51" mass="5530">MDDELAQVVTPALLRELDEQVERVGEVLEGRPRLTIGPVPVGALTRLPIAP</sequence>
<keyword evidence="2" id="KW-1185">Reference proteome</keyword>
<comment type="caution">
    <text evidence="1">The sequence shown here is derived from an EMBL/GenBank/DDBJ whole genome shotgun (WGS) entry which is preliminary data.</text>
</comment>
<dbReference type="EMBL" id="JADOGI010000013">
    <property type="protein sequence ID" value="MBF8185392.1"/>
    <property type="molecule type" value="Genomic_DNA"/>
</dbReference>
<accession>A0A931EXD7</accession>
<reference evidence="1" key="1">
    <citation type="submission" date="2020-11" db="EMBL/GenBank/DDBJ databases">
        <title>Whole-genome analyses of Nonomuraea sp. K274.</title>
        <authorList>
            <person name="Veyisoglu A."/>
        </authorList>
    </citation>
    <scope>NUCLEOTIDE SEQUENCE</scope>
    <source>
        <strain evidence="1">K274</strain>
    </source>
</reference>
<dbReference type="Proteomes" id="UP000605361">
    <property type="component" value="Unassembled WGS sequence"/>
</dbReference>
<gene>
    <name evidence="1" type="ORF">ITP53_06500</name>
</gene>